<comment type="caution">
    <text evidence="1">The sequence shown here is derived from an EMBL/GenBank/DDBJ whole genome shotgun (WGS) entry which is preliminary data.</text>
</comment>
<keyword evidence="2" id="KW-1185">Reference proteome</keyword>
<name>A0A1E5UFX3_9FLAO</name>
<evidence type="ECO:0000313" key="1">
    <source>
        <dbReference type="EMBL" id="OEL11784.1"/>
    </source>
</evidence>
<protein>
    <submittedName>
        <fullName evidence="1">GLPGLI family protein</fullName>
    </submittedName>
</protein>
<dbReference type="EMBL" id="MKGI01000018">
    <property type="protein sequence ID" value="OEL11784.1"/>
    <property type="molecule type" value="Genomic_DNA"/>
</dbReference>
<evidence type="ECO:0000313" key="2">
    <source>
        <dbReference type="Proteomes" id="UP000095601"/>
    </source>
</evidence>
<gene>
    <name evidence="1" type="ORF">BHF72_1723</name>
</gene>
<dbReference type="Pfam" id="PF09697">
    <property type="entry name" value="Porph_ging"/>
    <property type="match status" value="1"/>
</dbReference>
<dbReference type="PATRIC" id="fig|237258.4.peg.1677"/>
<dbReference type="InterPro" id="IPR005901">
    <property type="entry name" value="GLPGLI"/>
</dbReference>
<dbReference type="AlphaFoldDB" id="A0A1E5UFX3"/>
<dbReference type="Proteomes" id="UP000095601">
    <property type="component" value="Unassembled WGS sequence"/>
</dbReference>
<sequence length="254" mass="30260">MYDYSFVSDSTNINNIENEEMILDIHEEGSVFYSYKKYKFDSLVIEKNRRRENILNGDQSKISYFVEKQYPNFEVIYHTNLGYTHYAVLDKPSISWKLEQEKKIINGIEVQKAISNFGNRSWIAWYAKDIPIFDGPYKFSGLPGLIIEITDTKNQHQFKFIGIEKNKNGYLEFLKTRTKKEQKLNNTEFKSEWKLFKKDPARDLKFNIFNSNHGIKINYDGKDYSTSDMIRHQEEKENEKIKRSNNFIELSLYN</sequence>
<dbReference type="STRING" id="237258.SAMN04489756_12625"/>
<reference evidence="1 2" key="1">
    <citation type="submission" date="2016-09" db="EMBL/GenBank/DDBJ databases">
        <authorList>
            <person name="Capua I."/>
            <person name="De Benedictis P."/>
            <person name="Joannis T."/>
            <person name="Lombin L.H."/>
            <person name="Cattoli G."/>
        </authorList>
    </citation>
    <scope>NUCLEOTIDE SEQUENCE [LARGE SCALE GENOMIC DNA]</scope>
    <source>
        <strain evidence="1 2">NRS-1</strain>
    </source>
</reference>
<proteinExistence type="predicted"/>
<accession>A0A1E5UFX3</accession>
<dbReference type="NCBIfam" id="TIGR01200">
    <property type="entry name" value="GLPGLI"/>
    <property type="match status" value="1"/>
</dbReference>
<organism evidence="1 2">
    <name type="scientific">Cloacibacterium normanense</name>
    <dbReference type="NCBI Taxonomy" id="237258"/>
    <lineage>
        <taxon>Bacteria</taxon>
        <taxon>Pseudomonadati</taxon>
        <taxon>Bacteroidota</taxon>
        <taxon>Flavobacteriia</taxon>
        <taxon>Flavobacteriales</taxon>
        <taxon>Weeksellaceae</taxon>
    </lineage>
</organism>